<keyword evidence="2" id="KW-1185">Reference proteome</keyword>
<gene>
    <name evidence="1" type="ORF">H4R21_003818</name>
</gene>
<evidence type="ECO:0000313" key="1">
    <source>
        <dbReference type="EMBL" id="KAJ2798710.1"/>
    </source>
</evidence>
<proteinExistence type="predicted"/>
<evidence type="ECO:0000313" key="2">
    <source>
        <dbReference type="Proteomes" id="UP001140087"/>
    </source>
</evidence>
<name>A0ACC1L0H0_9FUNG</name>
<protein>
    <submittedName>
        <fullName evidence="1">Uncharacterized protein</fullName>
    </submittedName>
</protein>
<dbReference type="EMBL" id="JANBUN010001303">
    <property type="protein sequence ID" value="KAJ2798710.1"/>
    <property type="molecule type" value="Genomic_DNA"/>
</dbReference>
<organism evidence="1 2">
    <name type="scientific">Coemansia helicoidea</name>
    <dbReference type="NCBI Taxonomy" id="1286919"/>
    <lineage>
        <taxon>Eukaryota</taxon>
        <taxon>Fungi</taxon>
        <taxon>Fungi incertae sedis</taxon>
        <taxon>Zoopagomycota</taxon>
        <taxon>Kickxellomycotina</taxon>
        <taxon>Kickxellomycetes</taxon>
        <taxon>Kickxellales</taxon>
        <taxon>Kickxellaceae</taxon>
        <taxon>Coemansia</taxon>
    </lineage>
</organism>
<sequence>MRLAVRLAETARDRRPEAIDEFHAQACAAVDRALGTGRFGLLAAVLRLLVQTAETLPAIRARWLGDAPGGPLRAQQVAAAARRALEASVAAAAAMRAGSDESAACGEAIAAQVELLLRVAAHQPAAALGGSAWAEFRPCELAAHFGAGLPLGGLGAVLELLAALIRASPPAWARLRDDPPQFQQLLLAALRRLRAAFVAGEPQMLETHRNLLVLVAAAVVVHEDDSRALINAMPQFTVALVHWLLDEHAVLVALHARRPVDRRRAAVFCEHTKCLSVVLSEVADVPALLGGDSSPLFFAFVAAATRMTLGQAPLADQPDIHEVAADLLAYVVTEDQAVAIQGLADFA</sequence>
<accession>A0ACC1L0H0</accession>
<reference evidence="1" key="1">
    <citation type="submission" date="2022-07" db="EMBL/GenBank/DDBJ databases">
        <title>Phylogenomic reconstructions and comparative analyses of Kickxellomycotina fungi.</title>
        <authorList>
            <person name="Reynolds N.K."/>
            <person name="Stajich J.E."/>
            <person name="Barry K."/>
            <person name="Grigoriev I.V."/>
            <person name="Crous P."/>
            <person name="Smith M.E."/>
        </authorList>
    </citation>
    <scope>NUCLEOTIDE SEQUENCE</scope>
    <source>
        <strain evidence="1">BCRC 34780</strain>
    </source>
</reference>
<dbReference type="Proteomes" id="UP001140087">
    <property type="component" value="Unassembled WGS sequence"/>
</dbReference>
<comment type="caution">
    <text evidence="1">The sequence shown here is derived from an EMBL/GenBank/DDBJ whole genome shotgun (WGS) entry which is preliminary data.</text>
</comment>